<dbReference type="InParanoid" id="A0A1Y2DCZ0"/>
<proteinExistence type="predicted"/>
<dbReference type="RefSeq" id="XP_040710495.1">
    <property type="nucleotide sequence ID" value="XM_040853350.1"/>
</dbReference>
<reference evidence="2 3" key="1">
    <citation type="submission" date="2016-07" db="EMBL/GenBank/DDBJ databases">
        <title>Pervasive Adenine N6-methylation of Active Genes in Fungi.</title>
        <authorList>
            <consortium name="DOE Joint Genome Institute"/>
            <person name="Mondo S.J."/>
            <person name="Dannebaum R.O."/>
            <person name="Kuo R.C."/>
            <person name="Labutti K."/>
            <person name="Haridas S."/>
            <person name="Kuo A."/>
            <person name="Salamov A."/>
            <person name="Ahrendt S.R."/>
            <person name="Lipzen A."/>
            <person name="Sullivan W."/>
            <person name="Andreopoulos W.B."/>
            <person name="Clum A."/>
            <person name="Lindquist E."/>
            <person name="Daum C."/>
            <person name="Ramamoorthy G.K."/>
            <person name="Gryganskyi A."/>
            <person name="Culley D."/>
            <person name="Magnuson J.K."/>
            <person name="James T.Y."/>
            <person name="O'Malley M.A."/>
            <person name="Stajich J.E."/>
            <person name="Spatafora J.W."/>
            <person name="Visel A."/>
            <person name="Grigoriev I.V."/>
        </authorList>
    </citation>
    <scope>NUCLEOTIDE SEQUENCE [LARGE SCALE GENOMIC DNA]</scope>
    <source>
        <strain evidence="2 3">CBS 129021</strain>
    </source>
</reference>
<feature type="region of interest" description="Disordered" evidence="1">
    <location>
        <begin position="1"/>
        <end position="255"/>
    </location>
</feature>
<feature type="compositionally biased region" description="Basic residues" evidence="1">
    <location>
        <begin position="55"/>
        <end position="66"/>
    </location>
</feature>
<comment type="caution">
    <text evidence="2">The sequence shown here is derived from an EMBL/GenBank/DDBJ whole genome shotgun (WGS) entry which is preliminary data.</text>
</comment>
<gene>
    <name evidence="2" type="ORF">BCR38DRAFT_108281</name>
</gene>
<accession>A0A1Y2DCZ0</accession>
<evidence type="ECO:0000256" key="1">
    <source>
        <dbReference type="SAM" id="MobiDB-lite"/>
    </source>
</evidence>
<dbReference type="GeneID" id="63769562"/>
<protein>
    <submittedName>
        <fullName evidence="2">Uncharacterized protein</fullName>
    </submittedName>
</protein>
<dbReference type="AlphaFoldDB" id="A0A1Y2DCZ0"/>
<feature type="compositionally biased region" description="Basic residues" evidence="1">
    <location>
        <begin position="143"/>
        <end position="152"/>
    </location>
</feature>
<organism evidence="2 3">
    <name type="scientific">Pseudomassariella vexata</name>
    <dbReference type="NCBI Taxonomy" id="1141098"/>
    <lineage>
        <taxon>Eukaryota</taxon>
        <taxon>Fungi</taxon>
        <taxon>Dikarya</taxon>
        <taxon>Ascomycota</taxon>
        <taxon>Pezizomycotina</taxon>
        <taxon>Sordariomycetes</taxon>
        <taxon>Xylariomycetidae</taxon>
        <taxon>Amphisphaeriales</taxon>
        <taxon>Pseudomassariaceae</taxon>
        <taxon>Pseudomassariella</taxon>
    </lineage>
</organism>
<dbReference type="EMBL" id="MCFJ01000020">
    <property type="protein sequence ID" value="ORY57143.1"/>
    <property type="molecule type" value="Genomic_DNA"/>
</dbReference>
<evidence type="ECO:0000313" key="2">
    <source>
        <dbReference type="EMBL" id="ORY57143.1"/>
    </source>
</evidence>
<name>A0A1Y2DCZ0_9PEZI</name>
<evidence type="ECO:0000313" key="3">
    <source>
        <dbReference type="Proteomes" id="UP000193689"/>
    </source>
</evidence>
<feature type="compositionally biased region" description="Basic and acidic residues" evidence="1">
    <location>
        <begin position="21"/>
        <end position="33"/>
    </location>
</feature>
<feature type="compositionally biased region" description="Basic and acidic residues" evidence="1">
    <location>
        <begin position="131"/>
        <end position="142"/>
    </location>
</feature>
<sequence length="335" mass="36346">MFCERISDMSRSLQVGGGIHLHHEGDEHDKDQPGNELGDVDLGAGPANDKDKGKGNKHGGRARKMTRFSDEVQVINEPADLGADTSGVSKLRDKPRSVVQLGEYGADGENGDEVNMPEVSKAASKKRIHAAKTDLNDEDKNVQVKKRGRPSKIAKVAKEDSDNEDEDIPAKKRAHSSKVAEYDTAKEPPQTKRGLPGRVARNDADDANSPARRGRGRPSKSDKPATPKSSLQKDGDVTNSSLSKRKDTANVNANAKAVILRGRPSRAAAEFAMANMSEQKASKSSRYLQASLTTSRSPSIMPILLPPGLLMRPSAGARRARWLRLRSTSSRRSME</sequence>
<keyword evidence="3" id="KW-1185">Reference proteome</keyword>
<feature type="compositionally biased region" description="Basic and acidic residues" evidence="1">
    <location>
        <begin position="178"/>
        <end position="190"/>
    </location>
</feature>
<feature type="compositionally biased region" description="Basic and acidic residues" evidence="1">
    <location>
        <begin position="219"/>
        <end position="236"/>
    </location>
</feature>
<dbReference type="Proteomes" id="UP000193689">
    <property type="component" value="Unassembled WGS sequence"/>
</dbReference>